<proteinExistence type="predicted"/>
<evidence type="ECO:0000313" key="1">
    <source>
        <dbReference type="EMBL" id="KAI9903499.1"/>
    </source>
</evidence>
<gene>
    <name evidence="1" type="ORF">N3K66_000028</name>
</gene>
<sequence>MASGTASVKIIIAGAGVAGLSLAAMLEKVGIDYVILEGHSAVAPPVGASIGLFPNGLRLLDQVNCSEPLMKLGDNSPGTFFIRDDEGKPLLRTPSCYPHSKIRYGYKITFFDRQWLLQSIYDQLQFKDRVLVDQKVMRIDHTEKGVQVTTQKGDSFHGTMVVGADGVHSAVRHEMHRIGNELAPGYFPADEESRVPCYFLCSFGIAQDVPGWVQGEICTVIGKEKSNFVLSGGNGRLYWIFFKRMPQVKYGKDIPKCTKEMEAEFLEEHGDTPVTTQVTFRQIVAKRLFSTLTPLHEFVYQKWFFKRIVTIGDSAHKPNPITGQGGNGAIEAAAEFVNALMRKKDQLSGDLTRMTEGDIQQVFAEMQAAQHARASTAVWKANIIKMLYTFKWPFLSNLAWKWILPMKGPDFFFSLLMETAPSGPRVDKLPVPYRPRALPFDDELPAKPLKSVLYGRLLFVGLMCLHILATLSTPLTDEPVTETWGDSGDVSVALTGIPPVDWVMRVLISAFSFIVLSDDPKPKLHAIYFLSQLLSPILIYTIEGYRLGNMGTPLAVPSLFLCAMQLRGAWKIAPVYALLHGVMSFRLPPSRFIEPEVATALLPAITVGYLIPTVMMFVPTPNSEGWQTWIGIWQISPLLVSLLTYLISKALILYGRPKMSQEEEDRATLDRYNDVDEPGLSIAYTSAIVMQATVHVTTLAYAYSHPDISIFDTFFNVPGLLQPDWNLSDSWSYFSIFFKYDLLVAVSAWAFSHVHTIWDLRRSGYITTKTGLTAVAAM</sequence>
<evidence type="ECO:0000313" key="2">
    <source>
        <dbReference type="Proteomes" id="UP001163324"/>
    </source>
</evidence>
<name>A0ACC0VB17_9HYPO</name>
<comment type="caution">
    <text evidence="1">The sequence shown here is derived from an EMBL/GenBank/DDBJ whole genome shotgun (WGS) entry which is preliminary data.</text>
</comment>
<accession>A0ACC0VB17</accession>
<keyword evidence="2" id="KW-1185">Reference proteome</keyword>
<dbReference type="EMBL" id="CM047940">
    <property type="protein sequence ID" value="KAI9903499.1"/>
    <property type="molecule type" value="Genomic_DNA"/>
</dbReference>
<dbReference type="Proteomes" id="UP001163324">
    <property type="component" value="Chromosome 1"/>
</dbReference>
<reference evidence="1" key="1">
    <citation type="submission" date="2022-10" db="EMBL/GenBank/DDBJ databases">
        <title>Complete Genome of Trichothecium roseum strain YXFP-22015, a Plant Pathogen Isolated from Citrus.</title>
        <authorList>
            <person name="Wang Y."/>
            <person name="Zhu L."/>
        </authorList>
    </citation>
    <scope>NUCLEOTIDE SEQUENCE</scope>
    <source>
        <strain evidence="1">YXFP-22015</strain>
    </source>
</reference>
<protein>
    <submittedName>
        <fullName evidence="1">Uncharacterized protein</fullName>
    </submittedName>
</protein>
<organism evidence="1 2">
    <name type="scientific">Trichothecium roseum</name>
    <dbReference type="NCBI Taxonomy" id="47278"/>
    <lineage>
        <taxon>Eukaryota</taxon>
        <taxon>Fungi</taxon>
        <taxon>Dikarya</taxon>
        <taxon>Ascomycota</taxon>
        <taxon>Pezizomycotina</taxon>
        <taxon>Sordariomycetes</taxon>
        <taxon>Hypocreomycetidae</taxon>
        <taxon>Hypocreales</taxon>
        <taxon>Hypocreales incertae sedis</taxon>
        <taxon>Trichothecium</taxon>
    </lineage>
</organism>